<reference evidence="1" key="1">
    <citation type="submission" date="2019-10" db="EMBL/GenBank/DDBJ databases">
        <title>Draft genome sequece of Microseira wollei NIES-4236.</title>
        <authorList>
            <person name="Yamaguchi H."/>
            <person name="Suzuki S."/>
            <person name="Kawachi M."/>
        </authorList>
    </citation>
    <scope>NUCLEOTIDE SEQUENCE</scope>
    <source>
        <strain evidence="1">NIES-4236</strain>
    </source>
</reference>
<comment type="caution">
    <text evidence="1">The sequence shown here is derived from an EMBL/GenBank/DDBJ whole genome shotgun (WGS) entry which is preliminary data.</text>
</comment>
<evidence type="ECO:0000313" key="2">
    <source>
        <dbReference type="Proteomes" id="UP001050975"/>
    </source>
</evidence>
<dbReference type="EMBL" id="BLAY01000274">
    <property type="protein sequence ID" value="GET43954.1"/>
    <property type="molecule type" value="Genomic_DNA"/>
</dbReference>
<accession>A0AAV3XN56</accession>
<protein>
    <recommendedName>
        <fullName evidence="3">Transposase</fullName>
    </recommendedName>
</protein>
<proteinExistence type="predicted"/>
<gene>
    <name evidence="1" type="ORF">MiSe_87800</name>
</gene>
<evidence type="ECO:0000313" key="1">
    <source>
        <dbReference type="EMBL" id="GET43954.1"/>
    </source>
</evidence>
<organism evidence="1 2">
    <name type="scientific">Microseira wollei NIES-4236</name>
    <dbReference type="NCBI Taxonomy" id="2530354"/>
    <lineage>
        <taxon>Bacteria</taxon>
        <taxon>Bacillati</taxon>
        <taxon>Cyanobacteriota</taxon>
        <taxon>Cyanophyceae</taxon>
        <taxon>Oscillatoriophycideae</taxon>
        <taxon>Aerosakkonematales</taxon>
        <taxon>Aerosakkonemataceae</taxon>
        <taxon>Microseira</taxon>
    </lineage>
</organism>
<sequence>MKGNFHVRFCRRVRMATSVLSQRWVRFVSSKNGESKFKVYEEQEFNLSYRLNTTLDNLMTMRVQVPLHRRNG</sequence>
<evidence type="ECO:0008006" key="3">
    <source>
        <dbReference type="Google" id="ProtNLM"/>
    </source>
</evidence>
<dbReference type="AlphaFoldDB" id="A0AAV3XN56"/>
<keyword evidence="2" id="KW-1185">Reference proteome</keyword>
<dbReference type="Proteomes" id="UP001050975">
    <property type="component" value="Unassembled WGS sequence"/>
</dbReference>
<name>A0AAV3XN56_9CYAN</name>